<dbReference type="Pfam" id="PF18393">
    <property type="entry name" value="MotY_N"/>
    <property type="match status" value="1"/>
</dbReference>
<dbReference type="InterPro" id="IPR050330">
    <property type="entry name" value="Bact_OuterMem_StrucFunc"/>
</dbReference>
<gene>
    <name evidence="3" type="ORF">Lery_2720</name>
</gene>
<keyword evidence="3" id="KW-0969">Cilium</keyword>
<sequence length="294" mass="33713">MALKQFFTRSVLPIIVIGSLWGEQVKAVVPVQYKSPMGYEKWKVTGNRLRCGLSLVIPNYGIAYFEQYAARPPHFIMSKWEQVQRELPAVVYAKEPVWKPRGMHFPIAKTALTPGEFALFLPRDPALSALTYLARGFNTRIHYRSEQGFPVTVILSPIHFQKVYGKYQRCLGNLLPFNYEHVKTTVVLFETNDYKLEEVQLRQLKRIVTYVNADPQVKKINIYGYSDDRGRKSINNAMSEARAKAVEKFLLSHGINKDLIYTTWFGVLDPVAPNTTEAGMALNRRVVVEIEKKI</sequence>
<keyword evidence="3" id="KW-0966">Cell projection</keyword>
<dbReference type="Gene3D" id="2.60.40.2540">
    <property type="match status" value="1"/>
</dbReference>
<dbReference type="CDD" id="cd07185">
    <property type="entry name" value="OmpA_C-like"/>
    <property type="match status" value="1"/>
</dbReference>
<keyword evidence="1" id="KW-0472">Membrane</keyword>
<accession>A0A0W0TG51</accession>
<evidence type="ECO:0000259" key="2">
    <source>
        <dbReference type="PROSITE" id="PS51123"/>
    </source>
</evidence>
<dbReference type="Proteomes" id="UP000054773">
    <property type="component" value="Unassembled WGS sequence"/>
</dbReference>
<keyword evidence="4" id="KW-1185">Reference proteome</keyword>
<dbReference type="PANTHER" id="PTHR30329:SF21">
    <property type="entry name" value="LIPOPROTEIN YIAD-RELATED"/>
    <property type="match status" value="1"/>
</dbReference>
<feature type="domain" description="OmpA-like" evidence="2">
    <location>
        <begin position="178"/>
        <end position="294"/>
    </location>
</feature>
<dbReference type="PANTHER" id="PTHR30329">
    <property type="entry name" value="STATOR ELEMENT OF FLAGELLAR MOTOR COMPLEX"/>
    <property type="match status" value="1"/>
</dbReference>
<dbReference type="PROSITE" id="PS51123">
    <property type="entry name" value="OMPA_2"/>
    <property type="match status" value="1"/>
</dbReference>
<dbReference type="InterPro" id="IPR036737">
    <property type="entry name" value="OmpA-like_sf"/>
</dbReference>
<dbReference type="InterPro" id="IPR041544">
    <property type="entry name" value="MotY_N"/>
</dbReference>
<keyword evidence="3" id="KW-0282">Flagellum</keyword>
<organism evidence="3 4">
    <name type="scientific">Legionella erythra</name>
    <dbReference type="NCBI Taxonomy" id="448"/>
    <lineage>
        <taxon>Bacteria</taxon>
        <taxon>Pseudomonadati</taxon>
        <taxon>Pseudomonadota</taxon>
        <taxon>Gammaproteobacteria</taxon>
        <taxon>Legionellales</taxon>
        <taxon>Legionellaceae</taxon>
        <taxon>Legionella</taxon>
    </lineage>
</organism>
<dbReference type="InterPro" id="IPR006665">
    <property type="entry name" value="OmpA-like"/>
</dbReference>
<dbReference type="PRINTS" id="PR01023">
    <property type="entry name" value="NAFLGMOTY"/>
</dbReference>
<protein>
    <submittedName>
        <fullName evidence="3">Sodium-type flagellar protein</fullName>
    </submittedName>
</protein>
<dbReference type="SUPFAM" id="SSF103088">
    <property type="entry name" value="OmpA-like"/>
    <property type="match status" value="1"/>
</dbReference>
<dbReference type="AlphaFoldDB" id="A0A0W0TG51"/>
<evidence type="ECO:0000256" key="1">
    <source>
        <dbReference type="PROSITE-ProRule" id="PRU00473"/>
    </source>
</evidence>
<proteinExistence type="predicted"/>
<dbReference type="EMBL" id="LNYA01000034">
    <property type="protein sequence ID" value="KTC94553.1"/>
    <property type="molecule type" value="Genomic_DNA"/>
</dbReference>
<dbReference type="RefSeq" id="WP_058527797.1">
    <property type="nucleotide sequence ID" value="NZ_CAAAHY010000005.1"/>
</dbReference>
<dbReference type="PATRIC" id="fig|448.7.peg.2856"/>
<dbReference type="OrthoDB" id="6905929at2"/>
<dbReference type="STRING" id="448.Lery_2720"/>
<dbReference type="GO" id="GO:0016020">
    <property type="term" value="C:membrane"/>
    <property type="evidence" value="ECO:0007669"/>
    <property type="project" value="UniProtKB-UniRule"/>
</dbReference>
<dbReference type="Pfam" id="PF00691">
    <property type="entry name" value="OmpA"/>
    <property type="match status" value="1"/>
</dbReference>
<name>A0A0W0TG51_LEGER</name>
<evidence type="ECO:0000313" key="3">
    <source>
        <dbReference type="EMBL" id="KTC94553.1"/>
    </source>
</evidence>
<comment type="caution">
    <text evidence="3">The sequence shown here is derived from an EMBL/GenBank/DDBJ whole genome shotgun (WGS) entry which is preliminary data.</text>
</comment>
<evidence type="ECO:0000313" key="4">
    <source>
        <dbReference type="Proteomes" id="UP000054773"/>
    </source>
</evidence>
<reference evidence="3 4" key="1">
    <citation type="submission" date="2015-11" db="EMBL/GenBank/DDBJ databases">
        <title>Genomic analysis of 38 Legionella species identifies large and diverse effector repertoires.</title>
        <authorList>
            <person name="Burstein D."/>
            <person name="Amaro F."/>
            <person name="Zusman T."/>
            <person name="Lifshitz Z."/>
            <person name="Cohen O."/>
            <person name="Gilbert J.A."/>
            <person name="Pupko T."/>
            <person name="Shuman H.A."/>
            <person name="Segal G."/>
        </authorList>
    </citation>
    <scope>NUCLEOTIDE SEQUENCE [LARGE SCALE GENOMIC DNA]</scope>
    <source>
        <strain evidence="3 4">SE-32A-C8</strain>
    </source>
</reference>
<dbReference type="Gene3D" id="3.30.1330.60">
    <property type="entry name" value="OmpA-like domain"/>
    <property type="match status" value="1"/>
</dbReference>